<dbReference type="EMBL" id="LT629971">
    <property type="protein sequence ID" value="SEH70251.1"/>
    <property type="molecule type" value="Genomic_DNA"/>
</dbReference>
<evidence type="ECO:0000256" key="1">
    <source>
        <dbReference type="SAM" id="SignalP"/>
    </source>
</evidence>
<gene>
    <name evidence="2" type="ORF">SAMN04489835_3044</name>
</gene>
<evidence type="ECO:0000313" key="3">
    <source>
        <dbReference type="Proteomes" id="UP000182915"/>
    </source>
</evidence>
<dbReference type="AlphaFoldDB" id="A0A1H6K508"/>
<reference evidence="3" key="1">
    <citation type="submission" date="2016-10" db="EMBL/GenBank/DDBJ databases">
        <authorList>
            <person name="Varghese N."/>
            <person name="Submissions S."/>
        </authorList>
    </citation>
    <scope>NUCLEOTIDE SEQUENCE [LARGE SCALE GENOMIC DNA]</scope>
    <source>
        <strain evidence="3">DSM 45405</strain>
    </source>
</reference>
<dbReference type="RefSeq" id="WP_083407850.1">
    <property type="nucleotide sequence ID" value="NZ_LT629971.1"/>
</dbReference>
<keyword evidence="1" id="KW-0732">Signal</keyword>
<feature type="signal peptide" evidence="1">
    <location>
        <begin position="1"/>
        <end position="29"/>
    </location>
</feature>
<name>A0A1H6K508_MYCRU</name>
<dbReference type="Proteomes" id="UP000182915">
    <property type="component" value="Chromosome I"/>
</dbReference>
<keyword evidence="3" id="KW-1185">Reference proteome</keyword>
<proteinExistence type="predicted"/>
<accession>A0A1H6K508</accession>
<organism evidence="2 3">
    <name type="scientific">Mycolicibacterium rutilum</name>
    <name type="common">Mycobacterium rutilum</name>
    <dbReference type="NCBI Taxonomy" id="370526"/>
    <lineage>
        <taxon>Bacteria</taxon>
        <taxon>Bacillati</taxon>
        <taxon>Actinomycetota</taxon>
        <taxon>Actinomycetes</taxon>
        <taxon>Mycobacteriales</taxon>
        <taxon>Mycobacteriaceae</taxon>
        <taxon>Mycolicibacterium</taxon>
    </lineage>
</organism>
<sequence length="98" mass="10298">MTLKKLIAGVVIAGGVGAAALGLSTGVAAAEPGHGGPHGPGPAFVHERPGIPFGDRGGYERAVHDHRPFLYQGRWVNPIFDPVRAAWGFWLGPVWIPL</sequence>
<evidence type="ECO:0000313" key="2">
    <source>
        <dbReference type="EMBL" id="SEH70251.1"/>
    </source>
</evidence>
<evidence type="ECO:0008006" key="4">
    <source>
        <dbReference type="Google" id="ProtNLM"/>
    </source>
</evidence>
<protein>
    <recommendedName>
        <fullName evidence="4">YXWGXW repeat-containing protein</fullName>
    </recommendedName>
</protein>
<dbReference type="OrthoDB" id="4578563at2"/>
<feature type="chain" id="PRO_5009298233" description="YXWGXW repeat-containing protein" evidence="1">
    <location>
        <begin position="30"/>
        <end position="98"/>
    </location>
</feature>
<dbReference type="STRING" id="370526.SAMN04489835_3044"/>